<sequence>MKRLLLVGCLSCLLLLTLSACSRSTEASENDNIVYGQVVKTDENQITIESGDYTYGGSFEGDGCEKSYNLPENVFYDDFKAGDIVSILCDGRDATAVANVKDVNHRRSSGSGSDPGSENSGSDGASGFGQAVLTGADAAQLSADDEPVAVNDDNYEVQEDGQIGILALNSGGKITMRRSSVAVMGRNSCGIIAANGASIDGEQVNLSTSGENAAAAATLDLTSVIDLSDSTMETAASGSPCVISAGNISLTGVSATVQKSSGVAILPGGVVNLKNSSMVSHGDAAVKLCNIPDLQDDREADTESGSRSSGSSEGHDSGIEKAFSSSTQSGKAKFMADGSSIEAVSNKTLVQVTGIEGFVKMMNTDLASANQVLADVRADEQKNGGKLLLYGVNQKYSGDITCDKSSKVKLVLTEGSSYSGAFDAKGAAAYSKVYLSRNSAWNVTGDSHIDSLRNGDKKCRNIKSNGHTVYYDKNREANDWLGGKTLSLPGGGTLQPE</sequence>
<evidence type="ECO:0008006" key="5">
    <source>
        <dbReference type="Google" id="ProtNLM"/>
    </source>
</evidence>
<dbReference type="InterPro" id="IPR012332">
    <property type="entry name" value="Autotransporter_pectin_lyase_C"/>
</dbReference>
<evidence type="ECO:0000313" key="4">
    <source>
        <dbReference type="Proteomes" id="UP000644115"/>
    </source>
</evidence>
<evidence type="ECO:0000256" key="1">
    <source>
        <dbReference type="SAM" id="MobiDB-lite"/>
    </source>
</evidence>
<gene>
    <name evidence="3" type="ORF">H8876_00575</name>
</gene>
<dbReference type="SUPFAM" id="SSF51126">
    <property type="entry name" value="Pectin lyase-like"/>
    <property type="match status" value="1"/>
</dbReference>
<keyword evidence="4" id="KW-1185">Reference proteome</keyword>
<feature type="signal peptide" evidence="2">
    <location>
        <begin position="1"/>
        <end position="27"/>
    </location>
</feature>
<evidence type="ECO:0000256" key="2">
    <source>
        <dbReference type="SAM" id="SignalP"/>
    </source>
</evidence>
<keyword evidence="2" id="KW-0732">Signal</keyword>
<organism evidence="3 4">
    <name type="scientific">Lentihominibacter faecis</name>
    <dbReference type="NCBI Taxonomy" id="2764712"/>
    <lineage>
        <taxon>Bacteria</taxon>
        <taxon>Bacillati</taxon>
        <taxon>Bacillota</taxon>
        <taxon>Clostridia</taxon>
        <taxon>Peptostreptococcales</taxon>
        <taxon>Anaerovoracaceae</taxon>
        <taxon>Lentihominibacter</taxon>
    </lineage>
</organism>
<reference evidence="3" key="1">
    <citation type="submission" date="2020-08" db="EMBL/GenBank/DDBJ databases">
        <authorList>
            <person name="Liu C."/>
            <person name="Sun Q."/>
        </authorList>
    </citation>
    <scope>NUCLEOTIDE SEQUENCE</scope>
    <source>
        <strain evidence="3">BX16</strain>
    </source>
</reference>
<dbReference type="RefSeq" id="WP_249286121.1">
    <property type="nucleotide sequence ID" value="NZ_JACRWC010000010.1"/>
</dbReference>
<protein>
    <recommendedName>
        <fullName evidence="5">Carbohydrate-binding domain-containing protein</fullName>
    </recommendedName>
</protein>
<dbReference type="Proteomes" id="UP000644115">
    <property type="component" value="Unassembled WGS sequence"/>
</dbReference>
<feature type="region of interest" description="Disordered" evidence="1">
    <location>
        <begin position="100"/>
        <end position="128"/>
    </location>
</feature>
<name>A0A923ND81_9FIRM</name>
<dbReference type="InterPro" id="IPR011050">
    <property type="entry name" value="Pectin_lyase_fold/virulence"/>
</dbReference>
<comment type="caution">
    <text evidence="3">The sequence shown here is derived from an EMBL/GenBank/DDBJ whole genome shotgun (WGS) entry which is preliminary data.</text>
</comment>
<dbReference type="Gene3D" id="2.160.20.20">
    <property type="match status" value="1"/>
</dbReference>
<dbReference type="AlphaFoldDB" id="A0A923ND81"/>
<feature type="region of interest" description="Disordered" evidence="1">
    <location>
        <begin position="290"/>
        <end position="326"/>
    </location>
</feature>
<evidence type="ECO:0000313" key="3">
    <source>
        <dbReference type="EMBL" id="MBC5998517.1"/>
    </source>
</evidence>
<accession>A0A923ND81</accession>
<feature type="compositionally biased region" description="Low complexity" evidence="1">
    <location>
        <begin position="109"/>
        <end position="123"/>
    </location>
</feature>
<dbReference type="EMBL" id="JACRWC010000010">
    <property type="protein sequence ID" value="MBC5998517.1"/>
    <property type="molecule type" value="Genomic_DNA"/>
</dbReference>
<proteinExistence type="predicted"/>
<feature type="chain" id="PRO_5037679182" description="Carbohydrate-binding domain-containing protein" evidence="2">
    <location>
        <begin position="28"/>
        <end position="497"/>
    </location>
</feature>
<dbReference type="PROSITE" id="PS51257">
    <property type="entry name" value="PROKAR_LIPOPROTEIN"/>
    <property type="match status" value="1"/>
</dbReference>